<organism evidence="1 2">
    <name type="scientific">Micromonospora sicca</name>
    <dbReference type="NCBI Taxonomy" id="2202420"/>
    <lineage>
        <taxon>Bacteria</taxon>
        <taxon>Bacillati</taxon>
        <taxon>Actinomycetota</taxon>
        <taxon>Actinomycetes</taxon>
        <taxon>Micromonosporales</taxon>
        <taxon>Micromonosporaceae</taxon>
        <taxon>Micromonospora</taxon>
    </lineage>
</organism>
<evidence type="ECO:0000313" key="1">
    <source>
        <dbReference type="EMBL" id="PWR17207.1"/>
    </source>
</evidence>
<name>A0A317DRD5_9ACTN</name>
<protein>
    <submittedName>
        <fullName evidence="1">Uncharacterized protein</fullName>
    </submittedName>
</protein>
<dbReference type="Proteomes" id="UP000246050">
    <property type="component" value="Unassembled WGS sequence"/>
</dbReference>
<sequence length="63" mass="6581">MSDGVELAPHRFAVNRLGTLRYHRADAHAAAWRAAGHTAAGIPELPPGAERLAMLADLAALPG</sequence>
<comment type="caution">
    <text evidence="1">The sequence shown here is derived from an EMBL/GenBank/DDBJ whole genome shotgun (WGS) entry which is preliminary data.</text>
</comment>
<gene>
    <name evidence="1" type="ORF">DKT69_01515</name>
</gene>
<dbReference type="AlphaFoldDB" id="A0A317DRD5"/>
<dbReference type="RefSeq" id="WP_109799813.1">
    <property type="nucleotide sequence ID" value="NZ_QGKS01000062.1"/>
</dbReference>
<proteinExistence type="predicted"/>
<accession>A0A317DRD5</accession>
<reference evidence="1 2" key="1">
    <citation type="submission" date="2018-05" db="EMBL/GenBank/DDBJ databases">
        <title>Micromonosporas from Atacama Desert.</title>
        <authorList>
            <person name="Carro L."/>
            <person name="Golinska P."/>
            <person name="Klenk H.-P."/>
            <person name="Goodfellow M."/>
        </authorList>
    </citation>
    <scope>NUCLEOTIDE SEQUENCE [LARGE SCALE GENOMIC DNA]</scope>
    <source>
        <strain evidence="1 2">4G51</strain>
    </source>
</reference>
<evidence type="ECO:0000313" key="2">
    <source>
        <dbReference type="Proteomes" id="UP000246050"/>
    </source>
</evidence>
<dbReference type="EMBL" id="QGKS01000062">
    <property type="protein sequence ID" value="PWR17207.1"/>
    <property type="molecule type" value="Genomic_DNA"/>
</dbReference>